<dbReference type="Proteomes" id="UP000471190">
    <property type="component" value="Unassembled WGS sequence"/>
</dbReference>
<keyword evidence="6" id="KW-1185">Reference proteome</keyword>
<name>A0A6P1C4P9_RHITR</name>
<dbReference type="EMBL" id="JAADZA010000004">
    <property type="protein sequence ID" value="NEV10355.1"/>
    <property type="molecule type" value="Genomic_DNA"/>
</dbReference>
<dbReference type="SUPFAM" id="SSF56601">
    <property type="entry name" value="beta-lactamase/transpeptidase-like"/>
    <property type="match status" value="1"/>
</dbReference>
<dbReference type="InterPro" id="IPR012338">
    <property type="entry name" value="Beta-lactam/transpept-like"/>
</dbReference>
<accession>A0A6P1C4P9</accession>
<evidence type="ECO:0000313" key="5">
    <source>
        <dbReference type="Proteomes" id="UP000471190"/>
    </source>
</evidence>
<dbReference type="InterPro" id="IPR001466">
    <property type="entry name" value="Beta-lactam-related"/>
</dbReference>
<reference evidence="3 6" key="2">
    <citation type="submission" date="2020-08" db="EMBL/GenBank/DDBJ databases">
        <title>Genomic Encyclopedia of Type Strains, Phase IV (KMG-V): Genome sequencing to study the core and pangenomes of soil and plant-associated prokaryotes.</title>
        <authorList>
            <person name="Whitman W."/>
        </authorList>
    </citation>
    <scope>NUCLEOTIDE SEQUENCE [LARGE SCALE GENOMIC DNA]</scope>
    <source>
        <strain evidence="3 6">SEMIA 4059</strain>
    </source>
</reference>
<evidence type="ECO:0000313" key="6">
    <source>
        <dbReference type="Proteomes" id="UP000526625"/>
    </source>
</evidence>
<comment type="caution">
    <text evidence="4">The sequence shown here is derived from an EMBL/GenBank/DDBJ whole genome shotgun (WGS) entry which is preliminary data.</text>
</comment>
<dbReference type="PANTHER" id="PTHR43283:SF7">
    <property type="entry name" value="BETA-LACTAMASE-RELATED DOMAIN-CONTAINING PROTEIN"/>
    <property type="match status" value="1"/>
</dbReference>
<dbReference type="AlphaFoldDB" id="A0A6P1C4P9"/>
<sequence length="335" mass="36315">MRAVFFAIAAVIVLSMAGNSGAQPWQNADPASSGWSVDGLKAAQDYAATLKPTAVMVVQDGKVIANWGDVSRKVNVASVRKSLLSALYGIAVSEGRIDLSSTLADLDIDDKTPALTEAEKRATVRDLLMARSGIYHPAAYETGEMLRNRPEPGSHVPGTFWLYNNWDFNALGTIYRQQTGKDIFQSFAQQIARPIDMQDFSARDGAYVSEQHSTHPAYPFRLSARDAARFGQLYLDGGRWSGRQIIPAAWVKASTTAYSATDRGSMGYGYLWWTLNPDVFGSSAALASGYGGQAIAIVPSKHLVVVQTVDPVQNRKGIRTSHFVKLLQQLAAAAP</sequence>
<evidence type="ECO:0000313" key="4">
    <source>
        <dbReference type="EMBL" id="NEV10355.1"/>
    </source>
</evidence>
<dbReference type="GO" id="GO:0016787">
    <property type="term" value="F:hydrolase activity"/>
    <property type="evidence" value="ECO:0007669"/>
    <property type="project" value="UniProtKB-KW"/>
</dbReference>
<dbReference type="Pfam" id="PF00144">
    <property type="entry name" value="Beta-lactamase"/>
    <property type="match status" value="1"/>
</dbReference>
<keyword evidence="1" id="KW-0732">Signal</keyword>
<protein>
    <submittedName>
        <fullName evidence="3">CubicO group peptidase (Beta-lactamase class C family)</fullName>
    </submittedName>
    <submittedName>
        <fullName evidence="4">Serine hydrolase</fullName>
    </submittedName>
</protein>
<reference evidence="4 5" key="1">
    <citation type="submission" date="2020-02" db="EMBL/GenBank/DDBJ databases">
        <title>Draft genome sequence of Rhizobium tropici.</title>
        <authorList>
            <person name="Khayi S."/>
            <person name="Jemo M."/>
        </authorList>
    </citation>
    <scope>NUCLEOTIDE SEQUENCE [LARGE SCALE GENOMIC DNA]</scope>
    <source>
        <strain evidence="4 5">A12</strain>
    </source>
</reference>
<dbReference type="PANTHER" id="PTHR43283">
    <property type="entry name" value="BETA-LACTAMASE-RELATED"/>
    <property type="match status" value="1"/>
</dbReference>
<dbReference type="EMBL" id="JACHBF010000004">
    <property type="protein sequence ID" value="MBB6491601.1"/>
    <property type="molecule type" value="Genomic_DNA"/>
</dbReference>
<proteinExistence type="predicted"/>
<dbReference type="InterPro" id="IPR050789">
    <property type="entry name" value="Diverse_Enzym_Activities"/>
</dbReference>
<evidence type="ECO:0000313" key="3">
    <source>
        <dbReference type="EMBL" id="MBB6491601.1"/>
    </source>
</evidence>
<dbReference type="Proteomes" id="UP000526625">
    <property type="component" value="Unassembled WGS sequence"/>
</dbReference>
<dbReference type="Gene3D" id="3.40.710.10">
    <property type="entry name" value="DD-peptidase/beta-lactamase superfamily"/>
    <property type="match status" value="1"/>
</dbReference>
<feature type="signal peptide" evidence="1">
    <location>
        <begin position="1"/>
        <end position="22"/>
    </location>
</feature>
<feature type="domain" description="Beta-lactamase-related" evidence="2">
    <location>
        <begin position="54"/>
        <end position="306"/>
    </location>
</feature>
<feature type="chain" id="PRO_5026748965" evidence="1">
    <location>
        <begin position="23"/>
        <end position="335"/>
    </location>
</feature>
<organism evidence="4 5">
    <name type="scientific">Rhizobium tropici</name>
    <dbReference type="NCBI Taxonomy" id="398"/>
    <lineage>
        <taxon>Bacteria</taxon>
        <taxon>Pseudomonadati</taxon>
        <taxon>Pseudomonadota</taxon>
        <taxon>Alphaproteobacteria</taxon>
        <taxon>Hyphomicrobiales</taxon>
        <taxon>Rhizobiaceae</taxon>
        <taxon>Rhizobium/Agrobacterium group</taxon>
        <taxon>Rhizobium</taxon>
    </lineage>
</organism>
<keyword evidence="4" id="KW-0378">Hydrolase</keyword>
<evidence type="ECO:0000256" key="1">
    <source>
        <dbReference type="SAM" id="SignalP"/>
    </source>
</evidence>
<gene>
    <name evidence="3" type="ORF">GGD45_001998</name>
    <name evidence="4" type="ORF">GXW80_05070</name>
</gene>
<evidence type="ECO:0000259" key="2">
    <source>
        <dbReference type="Pfam" id="PF00144"/>
    </source>
</evidence>
<dbReference type="RefSeq" id="WP_015341652.1">
    <property type="nucleotide sequence ID" value="NZ_JAADZA010000004.1"/>
</dbReference>